<accession>A0A0H3DSQ7</accession>
<dbReference type="EMBL" id="CP002154">
    <property type="protein sequence ID" value="ADM41587.1"/>
    <property type="molecule type" value="Genomic_DNA"/>
</dbReference>
<dbReference type="AlphaFoldDB" id="A0A0H3DSQ7"/>
<keyword evidence="2" id="KW-1185">Reference proteome</keyword>
<dbReference type="Proteomes" id="UP000002230">
    <property type="component" value="Chromosome"/>
</dbReference>
<dbReference type="HOGENOM" id="CLU_2972199_0_0_6"/>
<evidence type="ECO:0000313" key="2">
    <source>
        <dbReference type="Proteomes" id="UP000002230"/>
    </source>
</evidence>
<dbReference type="PATRIC" id="fig|718251.5.peg.1527"/>
<dbReference type="KEGG" id="etd:ETAF_1477"/>
<gene>
    <name evidence="1" type="ordered locus">ETAF_1477</name>
</gene>
<proteinExistence type="predicted"/>
<protein>
    <submittedName>
        <fullName evidence="1">Uncharacterized protein</fullName>
    </submittedName>
</protein>
<reference evidence="2" key="1">
    <citation type="submission" date="2010-08" db="EMBL/GenBank/DDBJ databases">
        <title>Genome comparisons of Edwardsiella bacteria analysed using deep sequencing technology.</title>
        <authorList>
            <person name="van Soest J.J."/>
            <person name="Henkel C.V."/>
            <person name="Jansen H.J."/>
            <person name="van den Hondel C.A.M.J.J."/>
            <person name="Bloemberg G.V."/>
            <person name="Meijer A.H."/>
            <person name="Spaink H.P."/>
        </authorList>
    </citation>
    <scope>NUCLEOTIDE SEQUENCE [LARGE SCALE GENOMIC DNA]</scope>
    <source>
        <strain evidence="2">FL6-60</strain>
    </source>
</reference>
<name>A0A0H3DSQ7_EDWTF</name>
<organism evidence="1 2">
    <name type="scientific">Edwardsiella tarda (strain FL6-60)</name>
    <dbReference type="NCBI Taxonomy" id="718251"/>
    <lineage>
        <taxon>Bacteria</taxon>
        <taxon>Pseudomonadati</taxon>
        <taxon>Pseudomonadota</taxon>
        <taxon>Gammaproteobacteria</taxon>
        <taxon>Enterobacterales</taxon>
        <taxon>Hafniaceae</taxon>
        <taxon>Edwardsiella</taxon>
    </lineage>
</organism>
<evidence type="ECO:0000313" key="1">
    <source>
        <dbReference type="EMBL" id="ADM41587.1"/>
    </source>
</evidence>
<reference evidence="1 2" key="2">
    <citation type="journal article" date="2011" name="BMC Immunol.">
        <title>Comparison of static immersion and intravenous injection systems for exposure of zebrafish embryos to the natural pathogen Edwardsiella tarda.</title>
        <authorList>
            <person name="van Soest J.J."/>
            <person name="Stockhammer O.W."/>
            <person name="Ordas A."/>
            <person name="Bloemberg G.V."/>
            <person name="Spaink H.P."/>
            <person name="Meijer A.H."/>
        </authorList>
    </citation>
    <scope>NUCLEOTIDE SEQUENCE [LARGE SCALE GENOMIC DNA]</scope>
    <source>
        <strain evidence="1 2">FL6-60</strain>
    </source>
</reference>
<sequence length="58" mass="6612">MHGYPSAVAGFEAIYLYLCDKHHWPIAQTRAMEYDDIRLALALEMQGWSLPSEARVTS</sequence>